<name>A0A6J5NAW2_9CAUD</name>
<organism evidence="1">
    <name type="scientific">uncultured Caudovirales phage</name>
    <dbReference type="NCBI Taxonomy" id="2100421"/>
    <lineage>
        <taxon>Viruses</taxon>
        <taxon>Duplodnaviria</taxon>
        <taxon>Heunggongvirae</taxon>
        <taxon>Uroviricota</taxon>
        <taxon>Caudoviricetes</taxon>
        <taxon>Peduoviridae</taxon>
        <taxon>Maltschvirus</taxon>
        <taxon>Maltschvirus maltsch</taxon>
    </lineage>
</organism>
<dbReference type="EMBL" id="LR796610">
    <property type="protein sequence ID" value="CAB4154168.1"/>
    <property type="molecule type" value="Genomic_DNA"/>
</dbReference>
<protein>
    <submittedName>
        <fullName evidence="1">Uncharacterized protein</fullName>
    </submittedName>
</protein>
<reference evidence="1" key="1">
    <citation type="submission" date="2020-04" db="EMBL/GenBank/DDBJ databases">
        <authorList>
            <person name="Chiriac C."/>
            <person name="Salcher M."/>
            <person name="Ghai R."/>
            <person name="Kavagutti S V."/>
        </authorList>
    </citation>
    <scope>NUCLEOTIDE SEQUENCE</scope>
</reference>
<sequence>MTSIQFLAKDRGTFIVNKGSTKRVNFTAVEVLSASVIASILDVDNRTDVYPSYVADKTLSLPAGTIIKALPGKRFSSITLTSGAVQLILD</sequence>
<proteinExistence type="predicted"/>
<accession>A0A6J5NAW2</accession>
<gene>
    <name evidence="1" type="ORF">UFOVP633_21</name>
</gene>
<evidence type="ECO:0000313" key="1">
    <source>
        <dbReference type="EMBL" id="CAB4154168.1"/>
    </source>
</evidence>